<dbReference type="InterPro" id="IPR018209">
    <property type="entry name" value="Pyrv_Knase_AS"/>
</dbReference>
<evidence type="ECO:0000256" key="8">
    <source>
        <dbReference type="ARBA" id="ARBA00022777"/>
    </source>
</evidence>
<dbReference type="InterPro" id="IPR015813">
    <property type="entry name" value="Pyrv/PenolPyrv_kinase-like_dom"/>
</dbReference>
<dbReference type="SUPFAM" id="SSF52935">
    <property type="entry name" value="PK C-terminal domain-like"/>
    <property type="match status" value="1"/>
</dbReference>
<keyword evidence="9" id="KW-0067">ATP-binding</keyword>
<evidence type="ECO:0000256" key="9">
    <source>
        <dbReference type="ARBA" id="ARBA00022840"/>
    </source>
</evidence>
<dbReference type="Gene3D" id="3.20.20.60">
    <property type="entry name" value="Phosphoenolpyruvate-binding domains"/>
    <property type="match status" value="1"/>
</dbReference>
<dbReference type="Proteomes" id="UP001500171">
    <property type="component" value="Unassembled WGS sequence"/>
</dbReference>
<dbReference type="Gene3D" id="3.40.1380.20">
    <property type="entry name" value="Pyruvate kinase, C-terminal domain"/>
    <property type="match status" value="1"/>
</dbReference>
<keyword evidence="18" id="KW-1185">Reference proteome</keyword>
<evidence type="ECO:0000256" key="1">
    <source>
        <dbReference type="ARBA" id="ARBA00001958"/>
    </source>
</evidence>
<evidence type="ECO:0000313" key="17">
    <source>
        <dbReference type="EMBL" id="GAA5105823.1"/>
    </source>
</evidence>
<organism evidence="17 18">
    <name type="scientific">Orbus sasakiae</name>
    <dbReference type="NCBI Taxonomy" id="1078475"/>
    <lineage>
        <taxon>Bacteria</taxon>
        <taxon>Pseudomonadati</taxon>
        <taxon>Pseudomonadota</taxon>
        <taxon>Gammaproteobacteria</taxon>
        <taxon>Orbales</taxon>
        <taxon>Orbaceae</taxon>
        <taxon>Orbus</taxon>
    </lineage>
</organism>
<dbReference type="InterPro" id="IPR015793">
    <property type="entry name" value="Pyrv_Knase_brl"/>
</dbReference>
<comment type="caution">
    <text evidence="17">The sequence shown here is derived from an EMBL/GenBank/DDBJ whole genome shotgun (WGS) entry which is preliminary data.</text>
</comment>
<dbReference type="NCBIfam" id="TIGR01064">
    <property type="entry name" value="pyruv_kin"/>
    <property type="match status" value="1"/>
</dbReference>
<evidence type="ECO:0000256" key="12">
    <source>
        <dbReference type="ARBA" id="ARBA00023317"/>
    </source>
</evidence>
<dbReference type="GO" id="GO:0016301">
    <property type="term" value="F:kinase activity"/>
    <property type="evidence" value="ECO:0007669"/>
    <property type="project" value="UniProtKB-KW"/>
</dbReference>
<dbReference type="InterPro" id="IPR015806">
    <property type="entry name" value="Pyrv_Knase_insert_dom_sf"/>
</dbReference>
<comment type="pathway">
    <text evidence="2 14">Carbohydrate degradation; glycolysis; pyruvate from D-glyceraldehyde 3-phosphate: step 5/5.</text>
</comment>
<dbReference type="SUPFAM" id="SSF51621">
    <property type="entry name" value="Phosphoenolpyruvate/pyruvate domain"/>
    <property type="match status" value="1"/>
</dbReference>
<evidence type="ECO:0000256" key="5">
    <source>
        <dbReference type="ARBA" id="ARBA00022679"/>
    </source>
</evidence>
<dbReference type="Pfam" id="PF02887">
    <property type="entry name" value="PK_C"/>
    <property type="match status" value="1"/>
</dbReference>
<dbReference type="PROSITE" id="PS00110">
    <property type="entry name" value="PYRUVATE_KINASE"/>
    <property type="match status" value="1"/>
</dbReference>
<comment type="similarity">
    <text evidence="3 14">Belongs to the pyruvate kinase family.</text>
</comment>
<keyword evidence="11 14" id="KW-0324">Glycolysis</keyword>
<dbReference type="PANTHER" id="PTHR11817">
    <property type="entry name" value="PYRUVATE KINASE"/>
    <property type="match status" value="1"/>
</dbReference>
<evidence type="ECO:0000256" key="10">
    <source>
        <dbReference type="ARBA" id="ARBA00022842"/>
    </source>
</evidence>
<keyword evidence="7" id="KW-0547">Nucleotide-binding</keyword>
<sequence length="474" mass="51555">MKKTKIVCTMGPSTIQPEVIESLILNGMNVARFNFSHGDQQSHHQHMQRVKDVAAKLGVHIAIMLDTKGPEMRLGKFQNGKVLLEQGNPFILTGRDVIGDEHIVSINHKVLSKEVNIGDQILLSDGLVRLTITRIDGLDIITTIENSGEMSNNKRVAVPGANLSLPFLSDKDVADIEFGIKHDVDFIAASFVQRAEDIQSIKQLLNQHAASIQIIAKIENAEGVKNMDQILNLADGFMIARGDLGVEIPAERVPLLQKQMIKLCNQVGKPVITATQMLESMTVNPRPTRAEASDVANAILDGSDAIMLSGETASGAYPIEAVKTMTTIAKCIEPTLDTELSLSRYGYHKTVTTNAICHASVQVSHELNAKGIITVTESGTTAQMVSKYRPSAPIFAVSPYEKTLRKLQLVWGVMPLKGHKKAKSTKLMIRDAIDQCLAKQYVSHGDQVIITAGVPIGKVGTTNMIFVNTVGDDN</sequence>
<dbReference type="InterPro" id="IPR040442">
    <property type="entry name" value="Pyrv_kinase-like_dom_sf"/>
</dbReference>
<keyword evidence="6" id="KW-0479">Metal-binding</keyword>
<evidence type="ECO:0000256" key="3">
    <source>
        <dbReference type="ARBA" id="ARBA00008663"/>
    </source>
</evidence>
<evidence type="ECO:0000256" key="6">
    <source>
        <dbReference type="ARBA" id="ARBA00022723"/>
    </source>
</evidence>
<dbReference type="InterPro" id="IPR036918">
    <property type="entry name" value="Pyrv_Knase_C_sf"/>
</dbReference>
<keyword evidence="12 17" id="KW-0670">Pyruvate</keyword>
<name>A0ABP9N299_9GAMM</name>
<dbReference type="InterPro" id="IPR015795">
    <property type="entry name" value="Pyrv_Knase_C"/>
</dbReference>
<dbReference type="InterPro" id="IPR011037">
    <property type="entry name" value="Pyrv_Knase-like_insert_dom_sf"/>
</dbReference>
<dbReference type="InterPro" id="IPR001697">
    <property type="entry name" value="Pyr_Knase"/>
</dbReference>
<evidence type="ECO:0000256" key="13">
    <source>
        <dbReference type="NCBIfam" id="TIGR01064"/>
    </source>
</evidence>
<dbReference type="Pfam" id="PF00224">
    <property type="entry name" value="PK"/>
    <property type="match status" value="1"/>
</dbReference>
<dbReference type="EMBL" id="BAABHY010000001">
    <property type="protein sequence ID" value="GAA5105823.1"/>
    <property type="molecule type" value="Genomic_DNA"/>
</dbReference>
<keyword evidence="5 14" id="KW-0808">Transferase</keyword>
<keyword evidence="10 14" id="KW-0460">Magnesium</keyword>
<dbReference type="Gene3D" id="2.40.33.10">
    <property type="entry name" value="PK beta-barrel domain-like"/>
    <property type="match status" value="1"/>
</dbReference>
<reference evidence="18" key="1">
    <citation type="journal article" date="2019" name="Int. J. Syst. Evol. Microbiol.">
        <title>The Global Catalogue of Microorganisms (GCM) 10K type strain sequencing project: providing services to taxonomists for standard genome sequencing and annotation.</title>
        <authorList>
            <consortium name="The Broad Institute Genomics Platform"/>
            <consortium name="The Broad Institute Genome Sequencing Center for Infectious Disease"/>
            <person name="Wu L."/>
            <person name="Ma J."/>
        </authorList>
    </citation>
    <scope>NUCLEOTIDE SEQUENCE [LARGE SCALE GENOMIC DNA]</scope>
    <source>
        <strain evidence="18">JCM 18050</strain>
    </source>
</reference>
<evidence type="ECO:0000256" key="2">
    <source>
        <dbReference type="ARBA" id="ARBA00004997"/>
    </source>
</evidence>
<comment type="cofactor">
    <cofactor evidence="1">
        <name>K(+)</name>
        <dbReference type="ChEBI" id="CHEBI:29103"/>
    </cofactor>
</comment>
<comment type="catalytic activity">
    <reaction evidence="14">
        <text>pyruvate + ATP = phosphoenolpyruvate + ADP + H(+)</text>
        <dbReference type="Rhea" id="RHEA:18157"/>
        <dbReference type="ChEBI" id="CHEBI:15361"/>
        <dbReference type="ChEBI" id="CHEBI:15378"/>
        <dbReference type="ChEBI" id="CHEBI:30616"/>
        <dbReference type="ChEBI" id="CHEBI:58702"/>
        <dbReference type="ChEBI" id="CHEBI:456216"/>
        <dbReference type="EC" id="2.7.1.40"/>
    </reaction>
</comment>
<dbReference type="SUPFAM" id="SSF50800">
    <property type="entry name" value="PK beta-barrel domain-like"/>
    <property type="match status" value="1"/>
</dbReference>
<evidence type="ECO:0000256" key="11">
    <source>
        <dbReference type="ARBA" id="ARBA00023152"/>
    </source>
</evidence>
<feature type="domain" description="Pyruvate kinase barrel" evidence="15">
    <location>
        <begin position="1"/>
        <end position="322"/>
    </location>
</feature>
<dbReference type="EC" id="2.7.1.40" evidence="4 13"/>
<evidence type="ECO:0000259" key="16">
    <source>
        <dbReference type="Pfam" id="PF02887"/>
    </source>
</evidence>
<dbReference type="RefSeq" id="WP_345488460.1">
    <property type="nucleotide sequence ID" value="NZ_BAABHY010000001.1"/>
</dbReference>
<evidence type="ECO:0000259" key="15">
    <source>
        <dbReference type="Pfam" id="PF00224"/>
    </source>
</evidence>
<evidence type="ECO:0000256" key="4">
    <source>
        <dbReference type="ARBA" id="ARBA00012142"/>
    </source>
</evidence>
<dbReference type="NCBIfam" id="NF004491">
    <property type="entry name" value="PRK05826.1"/>
    <property type="match status" value="1"/>
</dbReference>
<evidence type="ECO:0000256" key="7">
    <source>
        <dbReference type="ARBA" id="ARBA00022741"/>
    </source>
</evidence>
<keyword evidence="8 14" id="KW-0418">Kinase</keyword>
<accession>A0ABP9N299</accession>
<dbReference type="PRINTS" id="PR01050">
    <property type="entry name" value="PYRUVTKNASE"/>
</dbReference>
<dbReference type="NCBIfam" id="NF004978">
    <property type="entry name" value="PRK06354.1"/>
    <property type="match status" value="1"/>
</dbReference>
<proteinExistence type="inferred from homology"/>
<gene>
    <name evidence="17" type="primary">pyk</name>
    <name evidence="17" type="ORF">GCM10023211_04970</name>
</gene>
<feature type="domain" description="Pyruvate kinase C-terminal" evidence="16">
    <location>
        <begin position="354"/>
        <end position="467"/>
    </location>
</feature>
<evidence type="ECO:0000313" key="18">
    <source>
        <dbReference type="Proteomes" id="UP001500171"/>
    </source>
</evidence>
<evidence type="ECO:0000256" key="14">
    <source>
        <dbReference type="RuleBase" id="RU000504"/>
    </source>
</evidence>
<protein>
    <recommendedName>
        <fullName evidence="4 13">Pyruvate kinase</fullName>
        <ecNumber evidence="4 13">2.7.1.40</ecNumber>
    </recommendedName>
</protein>